<dbReference type="GO" id="GO:0000976">
    <property type="term" value="F:transcription cis-regulatory region binding"/>
    <property type="evidence" value="ECO:0007669"/>
    <property type="project" value="TreeGrafter"/>
</dbReference>
<feature type="compositionally biased region" description="Acidic residues" evidence="6">
    <location>
        <begin position="98"/>
        <end position="114"/>
    </location>
</feature>
<evidence type="ECO:0000256" key="1">
    <source>
        <dbReference type="ARBA" id="ARBA00004123"/>
    </source>
</evidence>
<dbReference type="PANTHER" id="PTHR31845">
    <property type="entry name" value="FINGER DOMAIN PROTEIN, PUTATIVE-RELATED"/>
    <property type="match status" value="1"/>
</dbReference>
<evidence type="ECO:0000256" key="2">
    <source>
        <dbReference type="ARBA" id="ARBA00023015"/>
    </source>
</evidence>
<evidence type="ECO:0000256" key="3">
    <source>
        <dbReference type="ARBA" id="ARBA00023125"/>
    </source>
</evidence>
<feature type="compositionally biased region" description="Low complexity" evidence="6">
    <location>
        <begin position="609"/>
        <end position="625"/>
    </location>
</feature>
<feature type="compositionally biased region" description="Basic and acidic residues" evidence="6">
    <location>
        <begin position="12"/>
        <end position="21"/>
    </location>
</feature>
<feature type="compositionally biased region" description="Basic and acidic residues" evidence="6">
    <location>
        <begin position="115"/>
        <end position="130"/>
    </location>
</feature>
<feature type="compositionally biased region" description="Low complexity" evidence="6">
    <location>
        <begin position="642"/>
        <end position="669"/>
    </location>
</feature>
<dbReference type="EMBL" id="CAOQHR010000003">
    <property type="protein sequence ID" value="CAI6332639.1"/>
    <property type="molecule type" value="Genomic_DNA"/>
</dbReference>
<dbReference type="SUPFAM" id="SSF57701">
    <property type="entry name" value="Zn2/Cys6 DNA-binding domain"/>
    <property type="match status" value="1"/>
</dbReference>
<dbReference type="Proteomes" id="UP001152607">
    <property type="component" value="Unassembled WGS sequence"/>
</dbReference>
<keyword evidence="5" id="KW-0539">Nucleus</keyword>
<dbReference type="PROSITE" id="PS00463">
    <property type="entry name" value="ZN2_CY6_FUNGAL_1"/>
    <property type="match status" value="1"/>
</dbReference>
<keyword evidence="2" id="KW-0805">Transcription regulation</keyword>
<evidence type="ECO:0000256" key="5">
    <source>
        <dbReference type="ARBA" id="ARBA00023242"/>
    </source>
</evidence>
<evidence type="ECO:0000313" key="8">
    <source>
        <dbReference type="EMBL" id="CAI6332639.1"/>
    </source>
</evidence>
<keyword evidence="4" id="KW-0804">Transcription</keyword>
<feature type="compositionally biased region" description="Polar residues" evidence="6">
    <location>
        <begin position="676"/>
        <end position="707"/>
    </location>
</feature>
<dbReference type="GO" id="GO:0008270">
    <property type="term" value="F:zinc ion binding"/>
    <property type="evidence" value="ECO:0007669"/>
    <property type="project" value="InterPro"/>
</dbReference>
<keyword evidence="3" id="KW-0238">DNA-binding</keyword>
<reference evidence="8" key="1">
    <citation type="submission" date="2023-01" db="EMBL/GenBank/DDBJ databases">
        <authorList>
            <person name="Van Ghelder C."/>
            <person name="Rancurel C."/>
        </authorList>
    </citation>
    <scope>NUCLEOTIDE SEQUENCE</scope>
    <source>
        <strain evidence="8">CNCM I-4278</strain>
    </source>
</reference>
<dbReference type="Gene3D" id="4.10.240.10">
    <property type="entry name" value="Zn(2)-C6 fungal-type DNA-binding domain"/>
    <property type="match status" value="1"/>
</dbReference>
<accession>A0A9W4UC49</accession>
<feature type="region of interest" description="Disordered" evidence="6">
    <location>
        <begin position="85"/>
        <end position="154"/>
    </location>
</feature>
<dbReference type="SMART" id="SM00066">
    <property type="entry name" value="GAL4"/>
    <property type="match status" value="1"/>
</dbReference>
<dbReference type="GO" id="GO:0005634">
    <property type="term" value="C:nucleus"/>
    <property type="evidence" value="ECO:0007669"/>
    <property type="project" value="UniProtKB-SubCell"/>
</dbReference>
<evidence type="ECO:0000313" key="9">
    <source>
        <dbReference type="Proteomes" id="UP001152607"/>
    </source>
</evidence>
<gene>
    <name evidence="8" type="ORF">PDIGIT_LOCUS5666</name>
</gene>
<keyword evidence="9" id="KW-1185">Reference proteome</keyword>
<dbReference type="InterPro" id="IPR036864">
    <property type="entry name" value="Zn2-C6_fun-type_DNA-bd_sf"/>
</dbReference>
<feature type="region of interest" description="Disordered" evidence="6">
    <location>
        <begin position="597"/>
        <end position="743"/>
    </location>
</feature>
<dbReference type="AlphaFoldDB" id="A0A9W4UC49"/>
<dbReference type="InterPro" id="IPR001138">
    <property type="entry name" value="Zn2Cys6_DnaBD"/>
</dbReference>
<dbReference type="PANTHER" id="PTHR31845:SF39">
    <property type="entry name" value="TRANSCRIPTION FACTOR PBCR-RELATED"/>
    <property type="match status" value="1"/>
</dbReference>
<evidence type="ECO:0000259" key="7">
    <source>
        <dbReference type="PROSITE" id="PS50048"/>
    </source>
</evidence>
<dbReference type="InterPro" id="IPR051089">
    <property type="entry name" value="prtT"/>
</dbReference>
<comment type="caution">
    <text evidence="8">The sequence shown here is derived from an EMBL/GenBank/DDBJ whole genome shotgun (WGS) entry which is preliminary data.</text>
</comment>
<evidence type="ECO:0000256" key="6">
    <source>
        <dbReference type="SAM" id="MobiDB-lite"/>
    </source>
</evidence>
<dbReference type="GO" id="GO:0000981">
    <property type="term" value="F:DNA-binding transcription factor activity, RNA polymerase II-specific"/>
    <property type="evidence" value="ECO:0007669"/>
    <property type="project" value="InterPro"/>
</dbReference>
<name>A0A9W4UC49_9PLEO</name>
<feature type="compositionally biased region" description="Low complexity" evidence="6">
    <location>
        <begin position="727"/>
        <end position="736"/>
    </location>
</feature>
<feature type="region of interest" description="Disordered" evidence="6">
    <location>
        <begin position="1"/>
        <end position="23"/>
    </location>
</feature>
<dbReference type="CDD" id="cd00067">
    <property type="entry name" value="GAL4"/>
    <property type="match status" value="1"/>
</dbReference>
<evidence type="ECO:0000256" key="4">
    <source>
        <dbReference type="ARBA" id="ARBA00023163"/>
    </source>
</evidence>
<dbReference type="CDD" id="cd12148">
    <property type="entry name" value="fungal_TF_MHR"/>
    <property type="match status" value="1"/>
</dbReference>
<dbReference type="PROSITE" id="PS50048">
    <property type="entry name" value="ZN2_CY6_FUNGAL_2"/>
    <property type="match status" value="1"/>
</dbReference>
<sequence>MSSGSADATEPAPKKTPEHPLNRACEACRVSKVRCLPNPNSTSNQCQRCTRAGRLCIFAAPAKRRQRKRTDVRVAELEREVKQLTSLLRPSSSKSPIEEEPSDSSMDEDEATMDPEDKTRLPSAQERRSSPQDFASFPTALPMRMPNPATAPQDDLMVSTEKDILDRGVITIELAEELLNIYRDELNQQFPSVVVDKEWTVQDLRTKKPALFHAVMAAASHVKGSALSNKLHEEIIYYYARNVFIMGEKGLQWVQAFFVTISYWTPPSNHARLQIFSYASIAASMALEIGLTTKPRTHEQLPKRVVKSYQKISSPGELLENCRTTLSLYIMTAGFSIRFRRPYILIYNSWMEECLHILSKSPSFEDRKTVAWLRLQRIADEAYVAFGFDDASTSFTLSEIRLQTILKIFERRMQDWKKSVPEDVWTPILIMEYHQNVLSMWEFAMDGGRYDAPEFRNRHLTLPALDDDGAQPENDLARSSLQVNATIMCISCAQAVLDTVMELPALTLRKIPGVMFARCIYSLVVLLRADYAVGTDAEGMGEFLDSATLKIDYYLDTLMSMTKEAIGPQKCKIPTHWLFVLTEKIKKWHDEHMQWRREGKHLSRNRNKTSAAGAATADTSTSSTTQFTPPEASYPDGGIGAIGTIRTAPSTSTSPPAAAGPPSSSSFPTVDPDPATIQQQQPHLRPSSQFPLPSYPPSSNTPWSWQPLSLPFQGLQNTQQQPPPPSSSTNSNQANNGFAGAPPADDMMDLGLAFSQGDLYLWNETADAYDGWMSLSGGNLFAGGAGGGAGAGGGFDAMGMGGF</sequence>
<dbReference type="OrthoDB" id="5226580at2759"/>
<comment type="subcellular location">
    <subcellularLocation>
        <location evidence="1">Nucleus</location>
    </subcellularLocation>
</comment>
<feature type="domain" description="Zn(2)-C6 fungal-type" evidence="7">
    <location>
        <begin position="24"/>
        <end position="58"/>
    </location>
</feature>
<protein>
    <recommendedName>
        <fullName evidence="7">Zn(2)-C6 fungal-type domain-containing protein</fullName>
    </recommendedName>
</protein>
<organism evidence="8 9">
    <name type="scientific">Periconia digitata</name>
    <dbReference type="NCBI Taxonomy" id="1303443"/>
    <lineage>
        <taxon>Eukaryota</taxon>
        <taxon>Fungi</taxon>
        <taxon>Dikarya</taxon>
        <taxon>Ascomycota</taxon>
        <taxon>Pezizomycotina</taxon>
        <taxon>Dothideomycetes</taxon>
        <taxon>Pleosporomycetidae</taxon>
        <taxon>Pleosporales</taxon>
        <taxon>Massarineae</taxon>
        <taxon>Periconiaceae</taxon>
        <taxon>Periconia</taxon>
    </lineage>
</organism>
<proteinExistence type="predicted"/>